<feature type="compositionally biased region" description="Polar residues" evidence="2">
    <location>
        <begin position="246"/>
        <end position="264"/>
    </location>
</feature>
<name>A0AAJ0F894_9PEZI</name>
<keyword evidence="4" id="KW-1185">Reference proteome</keyword>
<accession>A0AAJ0F894</accession>
<dbReference type="EMBL" id="MU839828">
    <property type="protein sequence ID" value="KAK1758846.1"/>
    <property type="molecule type" value="Genomic_DNA"/>
</dbReference>
<feature type="coiled-coil region" evidence="1">
    <location>
        <begin position="501"/>
        <end position="690"/>
    </location>
</feature>
<evidence type="ECO:0000313" key="3">
    <source>
        <dbReference type="EMBL" id="KAK1758846.1"/>
    </source>
</evidence>
<feature type="region of interest" description="Disordered" evidence="2">
    <location>
        <begin position="199"/>
        <end position="307"/>
    </location>
</feature>
<sequence>MKRFIGTIRGRQDDPIARRGAAPRAPVRSGHYSPGELERMTVEELVRLGPSQLENVPPAILERLPLHVLSTLPSRVLEGLSSAKLEQLPPEVLKDLSLQTLAGLSPKCLSKGIPIDTLRQLPRETLLVLPRDITKQIFNNDDHSVPHEPVVAEPHVQAPFQQPVRFSTYDTAPAVDNYHDIQGNSVPDRSFNTAQQHHDVPMHNGRFHNRPPLRSTDAGEVAEAGQPGLRRKHSDILEIPPIPPAKTSNRLSLQATPSQLGTERSLSRNERRVSEPNPSQPRRARSSADFGGRAVLERGGNKAVPGLSVPREVDESLYAPQHPASAPPMEQSFSPLDQPKKSRGMAPDAVFQHGRSASSSDADSGFAERSRQDSERQTLHNKLAQARNDLDAAKMKLAQQHQQASATMEQLGRTNQQLADLKKEAETAAKATSSLQKEVDDRKASELRLRTTISSLEKRMREQDVAHSKYLEGFERQHEQTLLETRNKHQAEIDRKTSEHARELATLQAQHQEQMKTLEKNVVQQKSLAEQEGQDAEGRLTALRRELTKTKGKWNAQVEDLQRRLQQTKAEHEDELRKLRQAHSDEMAQVAAETSKLKKDIERLRQARSASQQDHNASKQAVLQEKAELETKLARELESYKAEITRVSRERDAALQRGDAEHRGRLESLIATHRAEVGQLQNVIRREREEHRRALTAYRVSNAETTNQPAEADLTKKFTDLKLAVEMVTAPFNLGRLSKVRIPRGSRLDPTRFLERESNVQGATGFLLQSAVWGLVVDGFFSAPCGFGAFGAAGGKALLMELFDAWLRLFSRGSNGDTGPLPEEPDLECFKTDKEANKWRSATFHSILSSMLRRARQPPAEGDDSQPGLLTPYAANQNRVREGILDILREVTNGQLLEDIEDEVGKIARLGAELALEVGVHRGFIEIRLPERGSIVEIGSHYVDCHDGDAARGTEEQVDLAICPRFSMTADGSRREKTMHPARIYPRRH</sequence>
<comment type="caution">
    <text evidence="3">The sequence shown here is derived from an EMBL/GenBank/DDBJ whole genome shotgun (WGS) entry which is preliminary data.</text>
</comment>
<feature type="compositionally biased region" description="Basic and acidic residues" evidence="2">
    <location>
        <begin position="265"/>
        <end position="274"/>
    </location>
</feature>
<reference evidence="3" key="1">
    <citation type="submission" date="2023-06" db="EMBL/GenBank/DDBJ databases">
        <title>Genome-scale phylogeny and comparative genomics of the fungal order Sordariales.</title>
        <authorList>
            <consortium name="Lawrence Berkeley National Laboratory"/>
            <person name="Hensen N."/>
            <person name="Bonometti L."/>
            <person name="Westerberg I."/>
            <person name="Brannstrom I.O."/>
            <person name="Guillou S."/>
            <person name="Cros-Aarteil S."/>
            <person name="Calhoun S."/>
            <person name="Haridas S."/>
            <person name="Kuo A."/>
            <person name="Mondo S."/>
            <person name="Pangilinan J."/>
            <person name="Riley R."/>
            <person name="Labutti K."/>
            <person name="Andreopoulos B."/>
            <person name="Lipzen A."/>
            <person name="Chen C."/>
            <person name="Yanf M."/>
            <person name="Daum C."/>
            <person name="Ng V."/>
            <person name="Clum A."/>
            <person name="Steindorff A."/>
            <person name="Ohm R."/>
            <person name="Martin F."/>
            <person name="Silar P."/>
            <person name="Natvig D."/>
            <person name="Lalanne C."/>
            <person name="Gautier V."/>
            <person name="Ament-Velasquez S.L."/>
            <person name="Kruys A."/>
            <person name="Hutchinson M.I."/>
            <person name="Powell A.J."/>
            <person name="Barry K."/>
            <person name="Miller A.N."/>
            <person name="Grigoriev I.V."/>
            <person name="Debuchy R."/>
            <person name="Gladieux P."/>
            <person name="Thoren M.H."/>
            <person name="Johannesson H."/>
        </authorList>
    </citation>
    <scope>NUCLEOTIDE SEQUENCE</scope>
    <source>
        <strain evidence="3">PSN4</strain>
    </source>
</reference>
<dbReference type="Proteomes" id="UP001239445">
    <property type="component" value="Unassembled WGS sequence"/>
</dbReference>
<evidence type="ECO:0000256" key="2">
    <source>
        <dbReference type="SAM" id="MobiDB-lite"/>
    </source>
</evidence>
<evidence type="ECO:0000313" key="4">
    <source>
        <dbReference type="Proteomes" id="UP001239445"/>
    </source>
</evidence>
<dbReference type="AlphaFoldDB" id="A0AAJ0F894"/>
<gene>
    <name evidence="3" type="ORF">QBC47DRAFT_96388</name>
</gene>
<protein>
    <submittedName>
        <fullName evidence="3">Uncharacterized protein</fullName>
    </submittedName>
</protein>
<evidence type="ECO:0000256" key="1">
    <source>
        <dbReference type="SAM" id="Coils"/>
    </source>
</evidence>
<proteinExistence type="predicted"/>
<organism evidence="3 4">
    <name type="scientific">Echria macrotheca</name>
    <dbReference type="NCBI Taxonomy" id="438768"/>
    <lineage>
        <taxon>Eukaryota</taxon>
        <taxon>Fungi</taxon>
        <taxon>Dikarya</taxon>
        <taxon>Ascomycota</taxon>
        <taxon>Pezizomycotina</taxon>
        <taxon>Sordariomycetes</taxon>
        <taxon>Sordariomycetidae</taxon>
        <taxon>Sordariales</taxon>
        <taxon>Schizotheciaceae</taxon>
        <taxon>Echria</taxon>
    </lineage>
</organism>
<feature type="compositionally biased region" description="Basic and acidic residues" evidence="2">
    <location>
        <begin position="366"/>
        <end position="378"/>
    </location>
</feature>
<keyword evidence="1" id="KW-0175">Coiled coil</keyword>
<feature type="region of interest" description="Disordered" evidence="2">
    <location>
        <begin position="319"/>
        <end position="378"/>
    </location>
</feature>